<dbReference type="eggNOG" id="KOG0841">
    <property type="taxonomic scope" value="Eukaryota"/>
</dbReference>
<dbReference type="OMA" id="IEICEQN"/>
<evidence type="ECO:0000313" key="5">
    <source>
        <dbReference type="Proteomes" id="UP000001542"/>
    </source>
</evidence>
<dbReference type="SMART" id="SM00101">
    <property type="entry name" value="14_3_3"/>
    <property type="match status" value="1"/>
</dbReference>
<dbReference type="InterPro" id="IPR023410">
    <property type="entry name" value="14-3-3_domain"/>
</dbReference>
<dbReference type="Gene3D" id="1.20.190.20">
    <property type="entry name" value="14-3-3 domain"/>
    <property type="match status" value="1"/>
</dbReference>
<dbReference type="Pfam" id="PF00244">
    <property type="entry name" value="14-3-3"/>
    <property type="match status" value="1"/>
</dbReference>
<sequence>MDNIEEILEGVKILNRLGRDDDSIKMMDTFLEEKQDLDKNERTIFFVVYKTAIDSSRASYRTIDAYHQQCLSDGATGKANKLQYYKELVGTKIIDQAQKAIDIIDSILIPHAEGPAALAFYYKMKGDMYRYIAETSLQVEKQYGTIEGQTAYQRAIEICEQNLSPIDPVRLGTILNSAVFRYEHLKEKGEAFEILQHTVQEVRDHLSEAPPEDQNEISSAYNTMLRNISIWEVGGEQEEEEKAEND</sequence>
<dbReference type="InParanoid" id="A2E4R6"/>
<organism evidence="4 5">
    <name type="scientific">Trichomonas vaginalis (strain ATCC PRA-98 / G3)</name>
    <dbReference type="NCBI Taxonomy" id="412133"/>
    <lineage>
        <taxon>Eukaryota</taxon>
        <taxon>Metamonada</taxon>
        <taxon>Parabasalia</taxon>
        <taxon>Trichomonadida</taxon>
        <taxon>Trichomonadidae</taxon>
        <taxon>Trichomonas</taxon>
    </lineage>
</organism>
<dbReference type="VEuPathDB" id="TrichDB:TVAGG3_0862700"/>
<dbReference type="AlphaFoldDB" id="A2E4R6"/>
<dbReference type="InterPro" id="IPR000308">
    <property type="entry name" value="14-3-3"/>
</dbReference>
<dbReference type="GO" id="GO:0007165">
    <property type="term" value="P:signal transduction"/>
    <property type="evidence" value="ECO:0000318"/>
    <property type="project" value="GO_Central"/>
</dbReference>
<dbReference type="EMBL" id="DS113303">
    <property type="protein sequence ID" value="EAY12376.1"/>
    <property type="molecule type" value="Genomic_DNA"/>
</dbReference>
<dbReference type="OrthoDB" id="9019674at2759"/>
<dbReference type="GO" id="GO:0005737">
    <property type="term" value="C:cytoplasm"/>
    <property type="evidence" value="ECO:0000318"/>
    <property type="project" value="GO_Central"/>
</dbReference>
<evidence type="ECO:0000256" key="1">
    <source>
        <dbReference type="ARBA" id="ARBA00006141"/>
    </source>
</evidence>
<dbReference type="PANTHER" id="PTHR18860">
    <property type="entry name" value="14-3-3 PROTEIN"/>
    <property type="match status" value="1"/>
</dbReference>
<dbReference type="PRINTS" id="PR00305">
    <property type="entry name" value="1433ZETA"/>
</dbReference>
<dbReference type="STRING" id="5722.A2E4R6"/>
<dbReference type="VEuPathDB" id="TrichDB:TVAG_246080"/>
<evidence type="ECO:0000259" key="3">
    <source>
        <dbReference type="SMART" id="SM00101"/>
    </source>
</evidence>
<dbReference type="SMR" id="A2E4R6"/>
<gene>
    <name evidence="4" type="ORF">TVAG_246080</name>
</gene>
<reference evidence="4" key="1">
    <citation type="submission" date="2006-10" db="EMBL/GenBank/DDBJ databases">
        <authorList>
            <person name="Amadeo P."/>
            <person name="Zhao Q."/>
            <person name="Wortman J."/>
            <person name="Fraser-Liggett C."/>
            <person name="Carlton J."/>
        </authorList>
    </citation>
    <scope>NUCLEOTIDE SEQUENCE</scope>
    <source>
        <strain evidence="4">G3</strain>
    </source>
</reference>
<feature type="site" description="Interaction with phosphoserine on interacting protein" evidence="2">
    <location>
        <position position="130"/>
    </location>
</feature>
<feature type="site" description="Interaction with phosphoserine on interacting protein" evidence="2">
    <location>
        <position position="57"/>
    </location>
</feature>
<keyword evidence="5" id="KW-1185">Reference proteome</keyword>
<dbReference type="Proteomes" id="UP000001542">
    <property type="component" value="Unassembled WGS sequence"/>
</dbReference>
<reference evidence="4" key="2">
    <citation type="journal article" date="2007" name="Science">
        <title>Draft genome sequence of the sexually transmitted pathogen Trichomonas vaginalis.</title>
        <authorList>
            <person name="Carlton J.M."/>
            <person name="Hirt R.P."/>
            <person name="Silva J.C."/>
            <person name="Delcher A.L."/>
            <person name="Schatz M."/>
            <person name="Zhao Q."/>
            <person name="Wortman J.R."/>
            <person name="Bidwell S.L."/>
            <person name="Alsmark U.C.M."/>
            <person name="Besteiro S."/>
            <person name="Sicheritz-Ponten T."/>
            <person name="Noel C.J."/>
            <person name="Dacks J.B."/>
            <person name="Foster P.G."/>
            <person name="Simillion C."/>
            <person name="Van de Peer Y."/>
            <person name="Miranda-Saavedra D."/>
            <person name="Barton G.J."/>
            <person name="Westrop G.D."/>
            <person name="Mueller S."/>
            <person name="Dessi D."/>
            <person name="Fiori P.L."/>
            <person name="Ren Q."/>
            <person name="Paulsen I."/>
            <person name="Zhang H."/>
            <person name="Bastida-Corcuera F.D."/>
            <person name="Simoes-Barbosa A."/>
            <person name="Brown M.T."/>
            <person name="Hayes R.D."/>
            <person name="Mukherjee M."/>
            <person name="Okumura C.Y."/>
            <person name="Schneider R."/>
            <person name="Smith A.J."/>
            <person name="Vanacova S."/>
            <person name="Villalvazo M."/>
            <person name="Haas B.J."/>
            <person name="Pertea M."/>
            <person name="Feldblyum T.V."/>
            <person name="Utterback T.R."/>
            <person name="Shu C.L."/>
            <person name="Osoegawa K."/>
            <person name="de Jong P.J."/>
            <person name="Hrdy I."/>
            <person name="Horvathova L."/>
            <person name="Zubacova Z."/>
            <person name="Dolezal P."/>
            <person name="Malik S.B."/>
            <person name="Logsdon J.M. Jr."/>
            <person name="Henze K."/>
            <person name="Gupta A."/>
            <person name="Wang C.C."/>
            <person name="Dunne R.L."/>
            <person name="Upcroft J.A."/>
            <person name="Upcroft P."/>
            <person name="White O."/>
            <person name="Salzberg S.L."/>
            <person name="Tang P."/>
            <person name="Chiu C.-H."/>
            <person name="Lee Y.-S."/>
            <person name="Embley T.M."/>
            <person name="Coombs G.H."/>
            <person name="Mottram J.C."/>
            <person name="Tachezy J."/>
            <person name="Fraser-Liggett C.M."/>
            <person name="Johnson P.J."/>
        </authorList>
    </citation>
    <scope>NUCLEOTIDE SEQUENCE [LARGE SCALE GENOMIC DNA]</scope>
    <source>
        <strain evidence="4">G3</strain>
    </source>
</reference>
<protein>
    <submittedName>
        <fullName evidence="4">14-3-3 protein</fullName>
    </submittedName>
</protein>
<dbReference type="CDD" id="cd08774">
    <property type="entry name" value="14-3-3"/>
    <property type="match status" value="1"/>
</dbReference>
<dbReference type="GO" id="GO:0008104">
    <property type="term" value="P:intracellular protein localization"/>
    <property type="evidence" value="ECO:0000318"/>
    <property type="project" value="GO_Central"/>
</dbReference>
<comment type="similarity">
    <text evidence="1">Belongs to the 14-3-3 family.</text>
</comment>
<feature type="domain" description="14-3-3" evidence="3">
    <location>
        <begin position="5"/>
        <end position="243"/>
    </location>
</feature>
<proteinExistence type="inferred from homology"/>
<dbReference type="RefSeq" id="XP_001324599.1">
    <property type="nucleotide sequence ID" value="XM_001324564.1"/>
</dbReference>
<dbReference type="SUPFAM" id="SSF48445">
    <property type="entry name" value="14-3-3 protein"/>
    <property type="match status" value="1"/>
</dbReference>
<evidence type="ECO:0000313" key="4">
    <source>
        <dbReference type="EMBL" id="EAY12376.1"/>
    </source>
</evidence>
<dbReference type="KEGG" id="tva:4770338"/>
<dbReference type="InterPro" id="IPR036815">
    <property type="entry name" value="14-3-3_dom_sf"/>
</dbReference>
<dbReference type="PIRSF" id="PIRSF000868">
    <property type="entry name" value="14-3-3"/>
    <property type="match status" value="1"/>
</dbReference>
<evidence type="ECO:0000256" key="2">
    <source>
        <dbReference type="PIRSR" id="PIRSR000868-1"/>
    </source>
</evidence>
<name>A2E4R6_TRIV3</name>
<accession>A2E4R6</accession>